<protein>
    <recommendedName>
        <fullName evidence="4">Secreted protein</fullName>
    </recommendedName>
</protein>
<evidence type="ECO:0000313" key="2">
    <source>
        <dbReference type="EMBL" id="MBO0654160.1"/>
    </source>
</evidence>
<name>A0A939FQK1_9ACTN</name>
<comment type="caution">
    <text evidence="2">The sequence shown here is derived from an EMBL/GenBank/DDBJ whole genome shotgun (WGS) entry which is preliminary data.</text>
</comment>
<evidence type="ECO:0000256" key="1">
    <source>
        <dbReference type="SAM" id="SignalP"/>
    </source>
</evidence>
<keyword evidence="1" id="KW-0732">Signal</keyword>
<sequence>MKRAPHRAPARTRRLPRAAACVTAVTAATALLVTAAPSASAGGRSCAGQACLTVEGTGLYVAKATATTTPDSEFFGHFHMYGGGLNGISSTQHWHEGSRYTLALGRRLPDHTKICVEGWEHVDKKVVPRGRTCVEIRG</sequence>
<organism evidence="2 3">
    <name type="scientific">Streptomyces triculaminicus</name>
    <dbReference type="NCBI Taxonomy" id="2816232"/>
    <lineage>
        <taxon>Bacteria</taxon>
        <taxon>Bacillati</taxon>
        <taxon>Actinomycetota</taxon>
        <taxon>Actinomycetes</taxon>
        <taxon>Kitasatosporales</taxon>
        <taxon>Streptomycetaceae</taxon>
        <taxon>Streptomyces</taxon>
    </lineage>
</organism>
<evidence type="ECO:0000313" key="3">
    <source>
        <dbReference type="Proteomes" id="UP000664781"/>
    </source>
</evidence>
<evidence type="ECO:0008006" key="4">
    <source>
        <dbReference type="Google" id="ProtNLM"/>
    </source>
</evidence>
<dbReference type="EMBL" id="JAFMOF010000002">
    <property type="protein sequence ID" value="MBO0654160.1"/>
    <property type="molecule type" value="Genomic_DNA"/>
</dbReference>
<accession>A0A939FQK1</accession>
<reference evidence="2" key="1">
    <citation type="submission" date="2021-03" db="EMBL/GenBank/DDBJ databases">
        <title>Streptomyces strains.</title>
        <authorList>
            <person name="Lund M.B."/>
            <person name="Toerring T."/>
        </authorList>
    </citation>
    <scope>NUCLEOTIDE SEQUENCE</scope>
    <source>
        <strain evidence="2">JCM 4242</strain>
    </source>
</reference>
<feature type="signal peptide" evidence="1">
    <location>
        <begin position="1"/>
        <end position="41"/>
    </location>
</feature>
<dbReference type="AlphaFoldDB" id="A0A939FQK1"/>
<feature type="chain" id="PRO_5037440002" description="Secreted protein" evidence="1">
    <location>
        <begin position="42"/>
        <end position="138"/>
    </location>
</feature>
<gene>
    <name evidence="2" type="ORF">J1792_15675</name>
</gene>
<proteinExistence type="predicted"/>
<dbReference type="RefSeq" id="WP_207247508.1">
    <property type="nucleotide sequence ID" value="NZ_JAFMOF010000002.1"/>
</dbReference>
<dbReference type="Proteomes" id="UP000664781">
    <property type="component" value="Unassembled WGS sequence"/>
</dbReference>
<keyword evidence="3" id="KW-1185">Reference proteome</keyword>